<evidence type="ECO:0000313" key="3">
    <source>
        <dbReference type="Proteomes" id="UP000235392"/>
    </source>
</evidence>
<feature type="compositionally biased region" description="Pro residues" evidence="1">
    <location>
        <begin position="186"/>
        <end position="196"/>
    </location>
</feature>
<feature type="compositionally biased region" description="Low complexity" evidence="1">
    <location>
        <begin position="111"/>
        <end position="120"/>
    </location>
</feature>
<evidence type="ECO:0000313" key="2">
    <source>
        <dbReference type="EMBL" id="PLW37127.1"/>
    </source>
</evidence>
<dbReference type="Proteomes" id="UP000235392">
    <property type="component" value="Unassembled WGS sequence"/>
</dbReference>
<feature type="region of interest" description="Disordered" evidence="1">
    <location>
        <begin position="258"/>
        <end position="286"/>
    </location>
</feature>
<proteinExistence type="predicted"/>
<feature type="compositionally biased region" description="Low complexity" evidence="1">
    <location>
        <begin position="216"/>
        <end position="229"/>
    </location>
</feature>
<feature type="compositionally biased region" description="Polar residues" evidence="1">
    <location>
        <begin position="198"/>
        <end position="211"/>
    </location>
</feature>
<organism evidence="2 3">
    <name type="scientific">Puccinia coronata f. sp. avenae</name>
    <dbReference type="NCBI Taxonomy" id="200324"/>
    <lineage>
        <taxon>Eukaryota</taxon>
        <taxon>Fungi</taxon>
        <taxon>Dikarya</taxon>
        <taxon>Basidiomycota</taxon>
        <taxon>Pucciniomycotina</taxon>
        <taxon>Pucciniomycetes</taxon>
        <taxon>Pucciniales</taxon>
        <taxon>Pucciniaceae</taxon>
        <taxon>Puccinia</taxon>
    </lineage>
</organism>
<dbReference type="AlphaFoldDB" id="A0A2N5UHG5"/>
<evidence type="ECO:0000256" key="1">
    <source>
        <dbReference type="SAM" id="MobiDB-lite"/>
    </source>
</evidence>
<feature type="region of interest" description="Disordered" evidence="1">
    <location>
        <begin position="89"/>
        <end position="120"/>
    </location>
</feature>
<feature type="compositionally biased region" description="Polar residues" evidence="1">
    <location>
        <begin position="165"/>
        <end position="179"/>
    </location>
</feature>
<dbReference type="EMBL" id="PGCI01000148">
    <property type="protein sequence ID" value="PLW37127.1"/>
    <property type="molecule type" value="Genomic_DNA"/>
</dbReference>
<reference evidence="2 3" key="1">
    <citation type="submission" date="2017-11" db="EMBL/GenBank/DDBJ databases">
        <title>De novo assembly and phasing of dikaryotic genomes from two isolates of Puccinia coronata f. sp. avenae, the causal agent of oat crown rust.</title>
        <authorList>
            <person name="Miller M.E."/>
            <person name="Zhang Y."/>
            <person name="Omidvar V."/>
            <person name="Sperschneider J."/>
            <person name="Schwessinger B."/>
            <person name="Raley C."/>
            <person name="Palmer J.M."/>
            <person name="Garnica D."/>
            <person name="Upadhyaya N."/>
            <person name="Rathjen J."/>
            <person name="Taylor J.M."/>
            <person name="Park R.F."/>
            <person name="Dodds P.N."/>
            <person name="Hirsch C.D."/>
            <person name="Kianian S.F."/>
            <person name="Figueroa M."/>
        </authorList>
    </citation>
    <scope>NUCLEOTIDE SEQUENCE [LARGE SCALE GENOMIC DNA]</scope>
    <source>
        <strain evidence="2">12SD80</strain>
    </source>
</reference>
<gene>
    <name evidence="2" type="ORF">PCASD_13941</name>
</gene>
<protein>
    <submittedName>
        <fullName evidence="2">Uncharacterized protein</fullName>
    </submittedName>
</protein>
<name>A0A2N5UHG5_9BASI</name>
<feature type="region of interest" description="Disordered" evidence="1">
    <location>
        <begin position="164"/>
        <end position="229"/>
    </location>
</feature>
<feature type="compositionally biased region" description="Polar residues" evidence="1">
    <location>
        <begin position="275"/>
        <end position="286"/>
    </location>
</feature>
<sequence length="286" mass="31454">MSGHEVVLRTYKCLRQQDKPVSKDHLGNFFFLPLSTPFLFLIADAQLKIKQSGAPHRDRLLLGTEQRLETLAVAKGLLLPPSCLSRKSSGVKSKPADIQATDHTKNVRAATTSSTLQLSQSETPLRTLLVPLPATKLHTNHPHTQSPYPTLKQRCAATSYWDLGNQHNEQLPPNRTQANPRLPNSLPNPPSFPFPPVSHSTNRRGNSSPSINLPADSSSDFASSDSSSSRSWGVAAQQTEVTDLSGSLSNVDFFLMEADLQEQPKEEEPPYPTQGNYVSKPQMGRQ</sequence>
<comment type="caution">
    <text evidence="2">The sequence shown here is derived from an EMBL/GenBank/DDBJ whole genome shotgun (WGS) entry which is preliminary data.</text>
</comment>
<accession>A0A2N5UHG5</accession>